<protein>
    <submittedName>
        <fullName evidence="7">ATP synthase subunit I</fullName>
    </submittedName>
</protein>
<accession>A0A3Q9ICB5</accession>
<evidence type="ECO:0000313" key="8">
    <source>
        <dbReference type="Proteomes" id="UP000270678"/>
    </source>
</evidence>
<feature type="transmembrane region" description="Helical" evidence="6">
    <location>
        <begin position="97"/>
        <end position="121"/>
    </location>
</feature>
<evidence type="ECO:0000256" key="5">
    <source>
        <dbReference type="ARBA" id="ARBA00023136"/>
    </source>
</evidence>
<dbReference type="AlphaFoldDB" id="A0A3Q9ICB5"/>
<organism evidence="7 8">
    <name type="scientific">Paenibacillus lutimineralis</name>
    <dbReference type="NCBI Taxonomy" id="2707005"/>
    <lineage>
        <taxon>Bacteria</taxon>
        <taxon>Bacillati</taxon>
        <taxon>Bacillota</taxon>
        <taxon>Bacilli</taxon>
        <taxon>Bacillales</taxon>
        <taxon>Paenibacillaceae</taxon>
        <taxon>Paenibacillus</taxon>
    </lineage>
</organism>
<feature type="transmembrane region" description="Helical" evidence="6">
    <location>
        <begin position="35"/>
        <end position="52"/>
    </location>
</feature>
<evidence type="ECO:0000256" key="3">
    <source>
        <dbReference type="ARBA" id="ARBA00022692"/>
    </source>
</evidence>
<keyword evidence="2" id="KW-1003">Cell membrane</keyword>
<keyword evidence="5 6" id="KW-0472">Membrane</keyword>
<reference evidence="8" key="1">
    <citation type="submission" date="2018-12" db="EMBL/GenBank/DDBJ databases">
        <title>Complete genome sequence of Paenibacillus sp. MBLB1234.</title>
        <authorList>
            <person name="Nam Y.-D."/>
            <person name="Kang J."/>
            <person name="Chung W.-H."/>
            <person name="Park Y.S."/>
        </authorList>
    </citation>
    <scope>NUCLEOTIDE SEQUENCE [LARGE SCALE GENOMIC DNA]</scope>
    <source>
        <strain evidence="8">MBLB1234</strain>
    </source>
</reference>
<keyword evidence="3 6" id="KW-0812">Transmembrane</keyword>
<keyword evidence="8" id="KW-1185">Reference proteome</keyword>
<proteinExistence type="predicted"/>
<name>A0A3Q9ICB5_9BACL</name>
<keyword evidence="4 6" id="KW-1133">Transmembrane helix</keyword>
<dbReference type="Pfam" id="PF03899">
    <property type="entry name" value="ATP-synt_I"/>
    <property type="match status" value="1"/>
</dbReference>
<dbReference type="EMBL" id="CP034346">
    <property type="protein sequence ID" value="AZS17653.1"/>
    <property type="molecule type" value="Genomic_DNA"/>
</dbReference>
<feature type="transmembrane region" description="Helical" evidence="6">
    <location>
        <begin position="7"/>
        <end position="29"/>
    </location>
</feature>
<dbReference type="InterPro" id="IPR005598">
    <property type="entry name" value="ATP_synth_I"/>
</dbReference>
<feature type="transmembrane region" description="Helical" evidence="6">
    <location>
        <begin position="72"/>
        <end position="91"/>
    </location>
</feature>
<evidence type="ECO:0000256" key="1">
    <source>
        <dbReference type="ARBA" id="ARBA00004651"/>
    </source>
</evidence>
<dbReference type="RefSeq" id="WP_127003396.1">
    <property type="nucleotide sequence ID" value="NZ_CP034346.1"/>
</dbReference>
<dbReference type="OrthoDB" id="2678639at2"/>
<gene>
    <name evidence="7" type="ORF">EI981_26620</name>
</gene>
<sequence>MDDLNSIVSAVTRTTFLILSALFFGWAFFPDYRSDISGLILGLAVGLVYTRFLSMKVRGLAEYVVSQQEGRFSFGFLTRICLVLLVIMVAVKVEQVSVLGVVIGLFVPQLLTIPISIVIGARNKS</sequence>
<dbReference type="GO" id="GO:0005886">
    <property type="term" value="C:plasma membrane"/>
    <property type="evidence" value="ECO:0007669"/>
    <property type="project" value="UniProtKB-SubCell"/>
</dbReference>
<evidence type="ECO:0000313" key="7">
    <source>
        <dbReference type="EMBL" id="AZS17653.1"/>
    </source>
</evidence>
<comment type="subcellular location">
    <subcellularLocation>
        <location evidence="1">Cell membrane</location>
        <topology evidence="1">Multi-pass membrane protein</topology>
    </subcellularLocation>
</comment>
<dbReference type="KEGG" id="plut:EI981_26620"/>
<evidence type="ECO:0000256" key="6">
    <source>
        <dbReference type="SAM" id="Phobius"/>
    </source>
</evidence>
<evidence type="ECO:0000256" key="4">
    <source>
        <dbReference type="ARBA" id="ARBA00022989"/>
    </source>
</evidence>
<evidence type="ECO:0000256" key="2">
    <source>
        <dbReference type="ARBA" id="ARBA00022475"/>
    </source>
</evidence>
<dbReference type="Proteomes" id="UP000270678">
    <property type="component" value="Chromosome"/>
</dbReference>